<comment type="function">
    <text evidence="1">Catalyzes the synthesis of GMP from XMP.</text>
</comment>
<gene>
    <name evidence="8" type="primary">guaAA_2</name>
    <name evidence="8" type="ORF">ALNOE001_16730</name>
</gene>
<dbReference type="PANTHER" id="PTHR11922">
    <property type="entry name" value="GMP SYNTHASE-RELATED"/>
    <property type="match status" value="1"/>
</dbReference>
<name>A0A366MAM5_9EURY</name>
<dbReference type="AlphaFoldDB" id="A0A366MAM5"/>
<dbReference type="EC" id="6.3.5.2" evidence="8"/>
<evidence type="ECO:0000256" key="3">
    <source>
        <dbReference type="ARBA" id="ARBA00022741"/>
    </source>
</evidence>
<evidence type="ECO:0000256" key="4">
    <source>
        <dbReference type="ARBA" id="ARBA00022749"/>
    </source>
</evidence>
<dbReference type="PROSITE" id="PS51273">
    <property type="entry name" value="GATASE_TYPE_1"/>
    <property type="match status" value="1"/>
</dbReference>
<dbReference type="Gene3D" id="3.40.50.880">
    <property type="match status" value="1"/>
</dbReference>
<sequence length="67" mass="7863">MINFSMKFLLLGQVWSSHKDEVKTLPNDFEILANSVICDIKAMKHKQKDIYGIQFHPEVHHIPKKMN</sequence>
<protein>
    <submittedName>
        <fullName evidence="8">GMP synthase [glutamine-hydrolyzing] subunit A</fullName>
        <ecNumber evidence="8">6.3.5.2</ecNumber>
    </submittedName>
</protein>
<dbReference type="GO" id="GO:0003921">
    <property type="term" value="F:GMP synthase activity"/>
    <property type="evidence" value="ECO:0007669"/>
    <property type="project" value="TreeGrafter"/>
</dbReference>
<keyword evidence="9" id="KW-1185">Reference proteome</keyword>
<keyword evidence="6" id="KW-0067">ATP-binding</keyword>
<dbReference type="GO" id="GO:0005829">
    <property type="term" value="C:cytosol"/>
    <property type="evidence" value="ECO:0007669"/>
    <property type="project" value="TreeGrafter"/>
</dbReference>
<evidence type="ECO:0000259" key="7">
    <source>
        <dbReference type="Pfam" id="PF00117"/>
    </source>
</evidence>
<dbReference type="SUPFAM" id="SSF52317">
    <property type="entry name" value="Class I glutamine amidotransferase-like"/>
    <property type="match status" value="1"/>
</dbReference>
<dbReference type="InterPro" id="IPR029062">
    <property type="entry name" value="Class_I_gatase-like"/>
</dbReference>
<evidence type="ECO:0000256" key="5">
    <source>
        <dbReference type="ARBA" id="ARBA00022755"/>
    </source>
</evidence>
<evidence type="ECO:0000256" key="1">
    <source>
        <dbReference type="ARBA" id="ARBA00002332"/>
    </source>
</evidence>
<dbReference type="Pfam" id="PF00117">
    <property type="entry name" value="GATase"/>
    <property type="match status" value="1"/>
</dbReference>
<keyword evidence="5" id="KW-0658">Purine biosynthesis</keyword>
<keyword evidence="3" id="KW-0547">Nucleotide-binding</keyword>
<reference evidence="8 9" key="1">
    <citation type="submission" date="2018-06" db="EMBL/GenBank/DDBJ databases">
        <title>Genomic insight into two independent archaeal endosymbiosis events.</title>
        <authorList>
            <person name="Lind A.E."/>
            <person name="Lewis W.H."/>
            <person name="Spang A."/>
            <person name="Guy L."/>
            <person name="Embley M.T."/>
            <person name="Ettema T.J.G."/>
        </authorList>
    </citation>
    <scope>NUCLEOTIDE SEQUENCE [LARGE SCALE GENOMIC DNA]</scope>
    <source>
        <strain evidence="8">NOE</strain>
    </source>
</reference>
<evidence type="ECO:0000313" key="9">
    <source>
        <dbReference type="Proteomes" id="UP000253099"/>
    </source>
</evidence>
<organism evidence="8 9">
    <name type="scientific">Candidatus Methanobinarius endosymbioticus</name>
    <dbReference type="NCBI Taxonomy" id="2006182"/>
    <lineage>
        <taxon>Archaea</taxon>
        <taxon>Methanobacteriati</taxon>
        <taxon>Methanobacteriota</taxon>
        <taxon>Methanomada group</taxon>
        <taxon>Methanobacteria</taxon>
        <taxon>Methanobacteriales</taxon>
        <taxon>Methanobacteriaceae</taxon>
        <taxon>Candidatus Methanobinarius</taxon>
    </lineage>
</organism>
<keyword evidence="4" id="KW-0332">GMP biosynthesis</keyword>
<dbReference type="PANTHER" id="PTHR11922:SF2">
    <property type="entry name" value="GMP SYNTHASE [GLUTAMINE-HYDROLYZING]"/>
    <property type="match status" value="1"/>
</dbReference>
<evidence type="ECO:0000256" key="6">
    <source>
        <dbReference type="ARBA" id="ARBA00022840"/>
    </source>
</evidence>
<dbReference type="InterPro" id="IPR017926">
    <property type="entry name" value="GATASE"/>
</dbReference>
<dbReference type="Proteomes" id="UP000253099">
    <property type="component" value="Unassembled WGS sequence"/>
</dbReference>
<evidence type="ECO:0000256" key="2">
    <source>
        <dbReference type="ARBA" id="ARBA00022598"/>
    </source>
</evidence>
<accession>A0A366MAM5</accession>
<dbReference type="GO" id="GO:0005524">
    <property type="term" value="F:ATP binding"/>
    <property type="evidence" value="ECO:0007669"/>
    <property type="project" value="UniProtKB-KW"/>
</dbReference>
<proteinExistence type="predicted"/>
<evidence type="ECO:0000313" key="8">
    <source>
        <dbReference type="EMBL" id="RBQ22654.1"/>
    </source>
</evidence>
<feature type="domain" description="Glutamine amidotransferase" evidence="7">
    <location>
        <begin position="13"/>
        <end position="65"/>
    </location>
</feature>
<keyword evidence="2 8" id="KW-0436">Ligase</keyword>
<dbReference type="EMBL" id="NIZT01000055">
    <property type="protein sequence ID" value="RBQ22654.1"/>
    <property type="molecule type" value="Genomic_DNA"/>
</dbReference>
<comment type="caution">
    <text evidence="8">The sequence shown here is derived from an EMBL/GenBank/DDBJ whole genome shotgun (WGS) entry which is preliminary data.</text>
</comment>